<feature type="transmembrane region" description="Helical" evidence="3">
    <location>
        <begin position="260"/>
        <end position="279"/>
    </location>
</feature>
<feature type="compositionally biased region" description="Low complexity" evidence="2">
    <location>
        <begin position="176"/>
        <end position="209"/>
    </location>
</feature>
<feature type="transmembrane region" description="Helical" evidence="3">
    <location>
        <begin position="763"/>
        <end position="782"/>
    </location>
</feature>
<feature type="transmembrane region" description="Helical" evidence="3">
    <location>
        <begin position="504"/>
        <end position="522"/>
    </location>
</feature>
<feature type="transmembrane region" description="Helical" evidence="3">
    <location>
        <begin position="363"/>
        <end position="381"/>
    </location>
</feature>
<evidence type="ECO:0000313" key="5">
    <source>
        <dbReference type="Proteomes" id="UP000019202"/>
    </source>
</evidence>
<feature type="transmembrane region" description="Helical" evidence="3">
    <location>
        <begin position="794"/>
        <end position="814"/>
    </location>
</feature>
<feature type="compositionally biased region" description="Polar residues" evidence="2">
    <location>
        <begin position="141"/>
        <end position="152"/>
    </location>
</feature>
<feature type="transmembrane region" description="Helical" evidence="3">
    <location>
        <begin position="671"/>
        <end position="688"/>
    </location>
</feature>
<dbReference type="PANTHER" id="PTHR38434">
    <property type="entry name" value="BLL2549 PROTEIN"/>
    <property type="match status" value="1"/>
</dbReference>
<proteinExistence type="predicted"/>
<comment type="caution">
    <text evidence="4">The sequence shown here is derived from an EMBL/GenBank/DDBJ whole genome shotgun (WGS) entry which is preliminary data.</text>
</comment>
<evidence type="ECO:0008006" key="6">
    <source>
        <dbReference type="Google" id="ProtNLM"/>
    </source>
</evidence>
<feature type="region of interest" description="Disordered" evidence="2">
    <location>
        <begin position="176"/>
        <end position="211"/>
    </location>
</feature>
<evidence type="ECO:0000256" key="2">
    <source>
        <dbReference type="SAM" id="MobiDB-lite"/>
    </source>
</evidence>
<keyword evidence="1" id="KW-0175">Coiled coil</keyword>
<feature type="transmembrane region" description="Helical" evidence="3">
    <location>
        <begin position="316"/>
        <end position="333"/>
    </location>
</feature>
<keyword evidence="5" id="KW-1185">Reference proteome</keyword>
<dbReference type="Proteomes" id="UP000019202">
    <property type="component" value="Unassembled WGS sequence"/>
</dbReference>
<feature type="region of interest" description="Disordered" evidence="2">
    <location>
        <begin position="140"/>
        <end position="160"/>
    </location>
</feature>
<organism evidence="4 5">
    <name type="scientific">Xenorhabdus szentirmaii DSM 16338</name>
    <dbReference type="NCBI Taxonomy" id="1427518"/>
    <lineage>
        <taxon>Bacteria</taxon>
        <taxon>Pseudomonadati</taxon>
        <taxon>Pseudomonadota</taxon>
        <taxon>Gammaproteobacteria</taxon>
        <taxon>Enterobacterales</taxon>
        <taxon>Morganellaceae</taxon>
        <taxon>Xenorhabdus</taxon>
    </lineage>
</organism>
<feature type="transmembrane region" description="Helical" evidence="3">
    <location>
        <begin position="871"/>
        <end position="890"/>
    </location>
</feature>
<dbReference type="AlphaFoldDB" id="W1J1T9"/>
<protein>
    <recommendedName>
        <fullName evidence="6">DUF2339 domain-containing protein</fullName>
    </recommendedName>
</protein>
<evidence type="ECO:0000256" key="1">
    <source>
        <dbReference type="SAM" id="Coils"/>
    </source>
</evidence>
<dbReference type="EMBL" id="CBXF010000099">
    <property type="protein sequence ID" value="CDL84023.1"/>
    <property type="molecule type" value="Genomic_DNA"/>
</dbReference>
<dbReference type="InterPro" id="IPR019286">
    <property type="entry name" value="DUF2339_TM"/>
</dbReference>
<keyword evidence="3" id="KW-0472">Membrane</keyword>
<feature type="transmembrane region" description="Helical" evidence="3">
    <location>
        <begin position="580"/>
        <end position="599"/>
    </location>
</feature>
<feature type="transmembrane region" description="Helical" evidence="3">
    <location>
        <begin position="6"/>
        <end position="26"/>
    </location>
</feature>
<feature type="transmembrane region" description="Helical" evidence="3">
    <location>
        <begin position="286"/>
        <end position="310"/>
    </location>
</feature>
<feature type="transmembrane region" description="Helical" evidence="3">
    <location>
        <begin position="732"/>
        <end position="751"/>
    </location>
</feature>
<gene>
    <name evidence="4" type="ORF">XSR1_40065</name>
</gene>
<feature type="transmembrane region" description="Helical" evidence="3">
    <location>
        <begin position="935"/>
        <end position="952"/>
    </location>
</feature>
<feature type="transmembrane region" description="Helical" evidence="3">
    <location>
        <begin position="231"/>
        <end position="248"/>
    </location>
</feature>
<feature type="transmembrane region" description="Helical" evidence="3">
    <location>
        <begin position="340"/>
        <end position="357"/>
    </location>
</feature>
<dbReference type="Pfam" id="PF10101">
    <property type="entry name" value="DUF2339"/>
    <property type="match status" value="1"/>
</dbReference>
<evidence type="ECO:0000313" key="4">
    <source>
        <dbReference type="EMBL" id="CDL84023.1"/>
    </source>
</evidence>
<name>W1J1T9_9GAMM</name>
<feature type="transmembrane region" description="Helical" evidence="3">
    <location>
        <begin position="448"/>
        <end position="465"/>
    </location>
</feature>
<feature type="transmembrane region" description="Helical" evidence="3">
    <location>
        <begin position="556"/>
        <end position="574"/>
    </location>
</feature>
<keyword evidence="3" id="KW-1133">Transmembrane helix</keyword>
<feature type="transmembrane region" description="Helical" evidence="3">
    <location>
        <begin position="528"/>
        <end position="544"/>
    </location>
</feature>
<dbReference type="STRING" id="1427518.XSR1_40065"/>
<keyword evidence="3" id="KW-0812">Transmembrane</keyword>
<feature type="transmembrane region" description="Helical" evidence="3">
    <location>
        <begin position="640"/>
        <end position="659"/>
    </location>
</feature>
<feature type="coiled-coil region" evidence="1">
    <location>
        <begin position="29"/>
        <end position="56"/>
    </location>
</feature>
<feature type="transmembrane region" description="Helical" evidence="3">
    <location>
        <begin position="700"/>
        <end position="717"/>
    </location>
</feature>
<dbReference type="PANTHER" id="PTHR38434:SF1">
    <property type="entry name" value="BLL2549 PROTEIN"/>
    <property type="match status" value="1"/>
</dbReference>
<sequence length="995" mass="111426">MELWVVLGSIMIVAIIISPIVAFIALRTGNEAKDEIKNLKNQIAQLKQQVVLSNTEPSSPSSPPVQKTAVLSEDISTLDSLNNPPAYLQPNGKLQEWDRERRDQARMETQSELSEPEINTTDNVFKVVPDGFQPTLKESIETISTNPVTNTEPAEIEKSQPPIVQLNNAQLNNVQMNKLPTSSPSSSALPTQSPQQSPQQLPQRSSSTTALETPPSFFSGIISWFLTGNPVAKLGVLLLFFGIAYLLKYSVERNVLPIELRLASAALGSLVLLGIGWWLRHKQPLYALLLQGGSIGGFYITVFATFRLYLLLPHTVAFALMLIICAASVALAVLQRAQSLAMLACIGGYLAPLLLSTGGGSHIALFSYYLLISCGILVISLWQSWRSLNLLGFIFTFGIGTFWGSQSYQSEYYLSCQIFLIINLVLFSLLTVLFGLKNRPEQKMAVDGTLLFGPPVIGFTLQYAMTIQWEFGPAFSALGFGLLYLGSAWATLRRFPQAGKRIAMGYLALGSCFVTLSIPLALSAQWTALAWSLEGLGILWCGLLQNQRRFSYTGNALLVMGLISQLFAYPFFHAGSHYDLLFTLLVMSLCFICAGALWRHYRLENTGWKKISFIMMGAGIAIWFWWVFEMVTHLSSRYSIFSEPVLLLLLIFSLSVLIWRWAALRLMWPELRQTVWLLWPIAWLSFFLQWEYDTNLLSDSRWSICWLVAIAISAFILKRDARALLTPPMEKLAHLLLLWLGLALIGSEVYWQSQQLPWGMEEWGYFIHMNAMSLVILLLWVVQRYGWWPLSQHAKTYWLGILPLAFVMFVMLVYGNDMDGQVVGGHYLPLVNPLEEASLFGILMLYIGLHHAIPFLGSAFSNNEHKQLKRWVTLGLLVWWANGALLRALSHYADITWRFETLWASRLIQAIFAVVWALAALVCMLYATRTMRRKVWFAGAGVLGIVIVKLFLVDSAVGGGLARAFAFLGVAVLLLIIGYFSPIPPLRSDKQEKTA</sequence>
<reference evidence="4" key="1">
    <citation type="submission" date="2013-11" db="EMBL/GenBank/DDBJ databases">
        <title>Draft genome sequence and annotation of the entomopathogenic bacteria, Xenorhabdus cabanillasi strain JM26 and Xenorhabdus szentirmai strain DSM 16338.</title>
        <authorList>
            <person name="Gualtieri M."/>
            <person name="Ogier J.C."/>
            <person name="Pages S."/>
            <person name="Givaudan A."/>
            <person name="Gaudriault S."/>
        </authorList>
    </citation>
    <scope>NUCLEOTIDE SEQUENCE [LARGE SCALE GENOMIC DNA]</scope>
    <source>
        <strain evidence="4">DSM 16338</strain>
    </source>
</reference>
<feature type="transmembrane region" description="Helical" evidence="3">
    <location>
        <begin position="964"/>
        <end position="983"/>
    </location>
</feature>
<accession>W1J1T9</accession>
<feature type="transmembrane region" description="Helical" evidence="3">
    <location>
        <begin position="910"/>
        <end position="928"/>
    </location>
</feature>
<feature type="transmembrane region" description="Helical" evidence="3">
    <location>
        <begin position="837"/>
        <end position="859"/>
    </location>
</feature>
<feature type="transmembrane region" description="Helical" evidence="3">
    <location>
        <begin position="388"/>
        <end position="406"/>
    </location>
</feature>
<dbReference type="PIRSF" id="PIRSF035905">
    <property type="entry name" value="UCP035905_mp"/>
    <property type="match status" value="1"/>
</dbReference>
<dbReference type="InterPro" id="IPR014600">
    <property type="entry name" value="UCP035905_mem"/>
</dbReference>
<feature type="transmembrane region" description="Helical" evidence="3">
    <location>
        <begin position="412"/>
        <end position="436"/>
    </location>
</feature>
<evidence type="ECO:0000256" key="3">
    <source>
        <dbReference type="SAM" id="Phobius"/>
    </source>
</evidence>
<feature type="transmembrane region" description="Helical" evidence="3">
    <location>
        <begin position="611"/>
        <end position="628"/>
    </location>
</feature>
<feature type="transmembrane region" description="Helical" evidence="3">
    <location>
        <begin position="471"/>
        <end position="492"/>
    </location>
</feature>